<gene>
    <name evidence="1" type="ORF">NDU88_005926</name>
</gene>
<evidence type="ECO:0000313" key="2">
    <source>
        <dbReference type="Proteomes" id="UP001066276"/>
    </source>
</evidence>
<protein>
    <recommendedName>
        <fullName evidence="3">Integrase catalytic domain-containing protein</fullName>
    </recommendedName>
</protein>
<sequence>MKHCRITPQWPKANEEVECVTTLTKVICIAVAEAQNIKSAIYNFLQDYQLTPHSTTGVALSQLCSRQSVTESIRQYPRWTNQPTPPNHSKTRRAHNNKYASQWQHTKQHNFRVGKEVLVKDCHPGGKFSLPFEEAPWTTVGIKSTMITAQRVTKTVTRNNSQFHGMET</sequence>
<accession>A0AAV7SN05</accession>
<organism evidence="1 2">
    <name type="scientific">Pleurodeles waltl</name>
    <name type="common">Iberian ribbed newt</name>
    <dbReference type="NCBI Taxonomy" id="8319"/>
    <lineage>
        <taxon>Eukaryota</taxon>
        <taxon>Metazoa</taxon>
        <taxon>Chordata</taxon>
        <taxon>Craniata</taxon>
        <taxon>Vertebrata</taxon>
        <taxon>Euteleostomi</taxon>
        <taxon>Amphibia</taxon>
        <taxon>Batrachia</taxon>
        <taxon>Caudata</taxon>
        <taxon>Salamandroidea</taxon>
        <taxon>Salamandridae</taxon>
        <taxon>Pleurodelinae</taxon>
        <taxon>Pleurodeles</taxon>
    </lineage>
</organism>
<name>A0AAV7SN05_PLEWA</name>
<keyword evidence="2" id="KW-1185">Reference proteome</keyword>
<reference evidence="1" key="1">
    <citation type="journal article" date="2022" name="bioRxiv">
        <title>Sequencing and chromosome-scale assembly of the giantPleurodeles waltlgenome.</title>
        <authorList>
            <person name="Brown T."/>
            <person name="Elewa A."/>
            <person name="Iarovenko S."/>
            <person name="Subramanian E."/>
            <person name="Araus A.J."/>
            <person name="Petzold A."/>
            <person name="Susuki M."/>
            <person name="Suzuki K.-i.T."/>
            <person name="Hayashi T."/>
            <person name="Toyoda A."/>
            <person name="Oliveira C."/>
            <person name="Osipova E."/>
            <person name="Leigh N.D."/>
            <person name="Simon A."/>
            <person name="Yun M.H."/>
        </authorList>
    </citation>
    <scope>NUCLEOTIDE SEQUENCE</scope>
    <source>
        <strain evidence="1">20211129_DDA</strain>
        <tissue evidence="1">Liver</tissue>
    </source>
</reference>
<evidence type="ECO:0000313" key="1">
    <source>
        <dbReference type="EMBL" id="KAJ1165499.1"/>
    </source>
</evidence>
<dbReference type="Proteomes" id="UP001066276">
    <property type="component" value="Chromosome 4_2"/>
</dbReference>
<proteinExistence type="predicted"/>
<comment type="caution">
    <text evidence="1">The sequence shown here is derived from an EMBL/GenBank/DDBJ whole genome shotgun (WGS) entry which is preliminary data.</text>
</comment>
<evidence type="ECO:0008006" key="3">
    <source>
        <dbReference type="Google" id="ProtNLM"/>
    </source>
</evidence>
<dbReference type="EMBL" id="JANPWB010000008">
    <property type="protein sequence ID" value="KAJ1165499.1"/>
    <property type="molecule type" value="Genomic_DNA"/>
</dbReference>
<dbReference type="AlphaFoldDB" id="A0AAV7SN05"/>